<keyword evidence="2" id="KW-1185">Reference proteome</keyword>
<dbReference type="RefSeq" id="WP_066464700.1">
    <property type="nucleotide sequence ID" value="NZ_MATO01000037.1"/>
</dbReference>
<comment type="caution">
    <text evidence="1">The sequence shown here is derived from an EMBL/GenBank/DDBJ whole genome shotgun (WGS) entry which is preliminary data.</text>
</comment>
<evidence type="ECO:0000313" key="2">
    <source>
        <dbReference type="Proteomes" id="UP000093482"/>
    </source>
</evidence>
<dbReference type="EMBL" id="MATO01000037">
    <property type="protein sequence ID" value="OCS90451.1"/>
    <property type="molecule type" value="Genomic_DNA"/>
</dbReference>
<evidence type="ECO:0000313" key="1">
    <source>
        <dbReference type="EMBL" id="OCS90451.1"/>
    </source>
</evidence>
<accession>A0A1C0YTH5</accession>
<dbReference type="Pfam" id="PF14120">
    <property type="entry name" value="YhzD"/>
    <property type="match status" value="1"/>
</dbReference>
<evidence type="ECO:0008006" key="3">
    <source>
        <dbReference type="Google" id="ProtNLM"/>
    </source>
</evidence>
<dbReference type="Proteomes" id="UP000093482">
    <property type="component" value="Unassembled WGS sequence"/>
</dbReference>
<gene>
    <name evidence="1" type="ORF">A6K76_11335</name>
</gene>
<sequence>MEKTKYRFTAFENTGETLFNEVWEFTSDEEAKEQGKARIEEKGVTDKTHRLINGSGKILIYHV</sequence>
<proteinExistence type="predicted"/>
<organism evidence="1 2">
    <name type="scientific">Caryophanon latum</name>
    <dbReference type="NCBI Taxonomy" id="33977"/>
    <lineage>
        <taxon>Bacteria</taxon>
        <taxon>Bacillati</taxon>
        <taxon>Bacillota</taxon>
        <taxon>Bacilli</taxon>
        <taxon>Bacillales</taxon>
        <taxon>Caryophanaceae</taxon>
        <taxon>Caryophanon</taxon>
    </lineage>
</organism>
<reference evidence="1 2" key="1">
    <citation type="submission" date="2016-07" db="EMBL/GenBank/DDBJ databases">
        <title>Caryophanon latum genome sequencing.</title>
        <authorList>
            <person name="Verma A."/>
            <person name="Pal Y."/>
            <person name="Krishnamurthi S."/>
        </authorList>
    </citation>
    <scope>NUCLEOTIDE SEQUENCE [LARGE SCALE GENOMIC DNA]</scope>
    <source>
        <strain evidence="1 2">DSM 14151</strain>
    </source>
</reference>
<dbReference type="OrthoDB" id="2355652at2"/>
<protein>
    <recommendedName>
        <fullName evidence="3">YhzD-like protein</fullName>
    </recommendedName>
</protein>
<name>A0A1C0YTH5_9BACL</name>
<dbReference type="AlphaFoldDB" id="A0A1C0YTH5"/>
<dbReference type="InterPro" id="IPR025544">
    <property type="entry name" value="YhzD"/>
</dbReference>